<dbReference type="Proteomes" id="UP000298471">
    <property type="component" value="Unassembled WGS sequence"/>
</dbReference>
<name>A0A4Z0QJS1_9BACT</name>
<comment type="caution">
    <text evidence="1">The sequence shown here is derived from an EMBL/GenBank/DDBJ whole genome shotgun (WGS) entry which is preliminary data.</text>
</comment>
<dbReference type="AlphaFoldDB" id="A0A4Z0QJS1"/>
<dbReference type="EMBL" id="SRMB01000001">
    <property type="protein sequence ID" value="TGE29766.1"/>
    <property type="molecule type" value="Genomic_DNA"/>
</dbReference>
<keyword evidence="2" id="KW-1185">Reference proteome</keyword>
<dbReference type="InterPro" id="IPR058701">
    <property type="entry name" value="PhiTE_072-like"/>
</dbReference>
<gene>
    <name evidence="1" type="ORF">E5K02_09990</name>
</gene>
<proteinExistence type="predicted"/>
<evidence type="ECO:0000313" key="1">
    <source>
        <dbReference type="EMBL" id="TGE29766.1"/>
    </source>
</evidence>
<sequence length="182" mass="20708">MSNEASFTVAKSTVECYKIRSVNGGFAWADITIDANSRGGRIQIASDYGDWQHYWGAAGSDFKAFLEGISHDYAASKFGAERWINVKATVKQYKQDLIEARREEALTQDEARQIYDEITELEHESNNSIVAAIQATTHLESFLYDTSGIPELSYEDNPHFRHFWEELWPVLLAEFKKESVTA</sequence>
<organism evidence="1 2">
    <name type="scientific">Hymenobacter metallicola</name>
    <dbReference type="NCBI Taxonomy" id="2563114"/>
    <lineage>
        <taxon>Bacteria</taxon>
        <taxon>Pseudomonadati</taxon>
        <taxon>Bacteroidota</taxon>
        <taxon>Cytophagia</taxon>
        <taxon>Cytophagales</taxon>
        <taxon>Hymenobacteraceae</taxon>
        <taxon>Hymenobacter</taxon>
    </lineage>
</organism>
<reference evidence="1 2" key="1">
    <citation type="submission" date="2019-04" db="EMBL/GenBank/DDBJ databases">
        <authorList>
            <person name="Feng G."/>
            <person name="Zhang J."/>
            <person name="Zhu H."/>
        </authorList>
    </citation>
    <scope>NUCLEOTIDE SEQUENCE [LARGE SCALE GENOMIC DNA]</scope>
    <source>
        <strain evidence="1 2">9PBR-1</strain>
    </source>
</reference>
<evidence type="ECO:0000313" key="2">
    <source>
        <dbReference type="Proteomes" id="UP000298471"/>
    </source>
</evidence>
<protein>
    <submittedName>
        <fullName evidence="1">Uncharacterized protein</fullName>
    </submittedName>
</protein>
<accession>A0A4Z0QJS1</accession>
<dbReference type="Pfam" id="PF26211">
    <property type="entry name" value="Phage_phiTE_072"/>
    <property type="match status" value="1"/>
</dbReference>
<dbReference type="RefSeq" id="WP_135394531.1">
    <property type="nucleotide sequence ID" value="NZ_SRMB01000001.1"/>
</dbReference>
<dbReference type="OrthoDB" id="1493763at2"/>